<dbReference type="OrthoDB" id="2404998at2"/>
<dbReference type="STRING" id="240303.SAMN05421677_11153"/>
<accession>A0A1H0PL60</accession>
<evidence type="ECO:0008006" key="4">
    <source>
        <dbReference type="Google" id="ProtNLM"/>
    </source>
</evidence>
<keyword evidence="3" id="KW-1185">Reference proteome</keyword>
<evidence type="ECO:0000313" key="3">
    <source>
        <dbReference type="Proteomes" id="UP000198860"/>
    </source>
</evidence>
<dbReference type="EMBL" id="FNIZ01000011">
    <property type="protein sequence ID" value="SDP05832.1"/>
    <property type="molecule type" value="Genomic_DNA"/>
</dbReference>
<evidence type="ECO:0000256" key="1">
    <source>
        <dbReference type="SAM" id="MobiDB-lite"/>
    </source>
</evidence>
<organism evidence="2 3">
    <name type="scientific">Halobacillus aidingensis</name>
    <dbReference type="NCBI Taxonomy" id="240303"/>
    <lineage>
        <taxon>Bacteria</taxon>
        <taxon>Bacillati</taxon>
        <taxon>Bacillota</taxon>
        <taxon>Bacilli</taxon>
        <taxon>Bacillales</taxon>
        <taxon>Bacillaceae</taxon>
        <taxon>Halobacillus</taxon>
    </lineage>
</organism>
<protein>
    <recommendedName>
        <fullName evidence="4">Peptidyl-prolyl cis-trans isomerase</fullName>
    </recommendedName>
</protein>
<proteinExistence type="predicted"/>
<sequence length="164" mass="18750">MIVQIAGNVKFPITLDPTVWIFDDRKKTFPEVFEGEENPTESTKEDELKRQSTRFDREVYQQKINPPVNKSINRYEKQRILKGTFLMPLKPFLHTSEPAADVKKAALVTDEGEEVIDADVLSESLLLFAENGKPLQEHGPVHLYFKDGSNRSEPIKGIKKIVLQ</sequence>
<reference evidence="3" key="1">
    <citation type="submission" date="2016-10" db="EMBL/GenBank/DDBJ databases">
        <authorList>
            <person name="Varghese N."/>
            <person name="Submissions S."/>
        </authorList>
    </citation>
    <scope>NUCLEOTIDE SEQUENCE [LARGE SCALE GENOMIC DNA]</scope>
    <source>
        <strain evidence="3">CGMCC 1.3703</strain>
    </source>
</reference>
<feature type="region of interest" description="Disordered" evidence="1">
    <location>
        <begin position="31"/>
        <end position="51"/>
    </location>
</feature>
<dbReference type="Proteomes" id="UP000198860">
    <property type="component" value="Unassembled WGS sequence"/>
</dbReference>
<gene>
    <name evidence="2" type="ORF">SAMN05421677_11153</name>
</gene>
<name>A0A1H0PL60_HALAD</name>
<dbReference type="RefSeq" id="WP_089652770.1">
    <property type="nucleotide sequence ID" value="NZ_FNIZ01000011.1"/>
</dbReference>
<evidence type="ECO:0000313" key="2">
    <source>
        <dbReference type="EMBL" id="SDP05832.1"/>
    </source>
</evidence>
<feature type="compositionally biased region" description="Basic and acidic residues" evidence="1">
    <location>
        <begin position="42"/>
        <end position="51"/>
    </location>
</feature>
<dbReference type="AlphaFoldDB" id="A0A1H0PL60"/>